<dbReference type="EMBL" id="JAPEVG010000236">
    <property type="protein sequence ID" value="KAJ8473054.1"/>
    <property type="molecule type" value="Genomic_DNA"/>
</dbReference>
<reference evidence="1" key="1">
    <citation type="submission" date="2022-11" db="EMBL/GenBank/DDBJ databases">
        <title>Genome Sequence of Cubamyces cubensis.</title>
        <authorList>
            <person name="Buettner E."/>
        </authorList>
    </citation>
    <scope>NUCLEOTIDE SEQUENCE</scope>
    <source>
        <strain evidence="1">MPL-01</strain>
    </source>
</reference>
<dbReference type="Gene3D" id="3.30.460.40">
    <property type="match status" value="1"/>
</dbReference>
<gene>
    <name evidence="1" type="ORF">ONZ51_g8102</name>
</gene>
<protein>
    <submittedName>
        <fullName evidence="1">Uncharacterized protein</fullName>
    </submittedName>
</protein>
<dbReference type="InterPro" id="IPR043519">
    <property type="entry name" value="NT_sf"/>
</dbReference>
<proteinExistence type="predicted"/>
<organism evidence="1 2">
    <name type="scientific">Trametes cubensis</name>
    <dbReference type="NCBI Taxonomy" id="1111947"/>
    <lineage>
        <taxon>Eukaryota</taxon>
        <taxon>Fungi</taxon>
        <taxon>Dikarya</taxon>
        <taxon>Basidiomycota</taxon>
        <taxon>Agaricomycotina</taxon>
        <taxon>Agaricomycetes</taxon>
        <taxon>Polyporales</taxon>
        <taxon>Polyporaceae</taxon>
        <taxon>Trametes</taxon>
    </lineage>
</organism>
<comment type="caution">
    <text evidence="1">The sequence shown here is derived from an EMBL/GenBank/DDBJ whole genome shotgun (WGS) entry which is preliminary data.</text>
</comment>
<sequence length="220" mass="25752">MSSPTSEEILYVADKAVDTFRDRRLRCCLFGSTACYLFGVSRTPNDVDLVVFTNRYDAEELKEMLVEDDSDFYLVPSRNPTASYSVLWYRLPSSRRRRRKCKVDILVPPTLNIPHVPGRRIKIISDLPLMPLIPLLLLKLQGWSDHRESHREDMQEKQYVDVQDISELLEIAIDRGQDVRQDNLGWIPEQLRQDAQDRVWDFVEEYPDTAENWMMVGFNA</sequence>
<keyword evidence="2" id="KW-1185">Reference proteome</keyword>
<name>A0AAD7TNW5_9APHY</name>
<dbReference type="SUPFAM" id="SSF81301">
    <property type="entry name" value="Nucleotidyltransferase"/>
    <property type="match status" value="1"/>
</dbReference>
<evidence type="ECO:0000313" key="1">
    <source>
        <dbReference type="EMBL" id="KAJ8473054.1"/>
    </source>
</evidence>
<evidence type="ECO:0000313" key="2">
    <source>
        <dbReference type="Proteomes" id="UP001215151"/>
    </source>
</evidence>
<accession>A0AAD7TNW5</accession>
<dbReference type="AlphaFoldDB" id="A0AAD7TNW5"/>
<dbReference type="Proteomes" id="UP001215151">
    <property type="component" value="Unassembled WGS sequence"/>
</dbReference>